<accession>A0A837IHT4</accession>
<comment type="caution">
    <text evidence="1">The sequence shown here is derived from an EMBL/GenBank/DDBJ whole genome shotgun (WGS) entry which is preliminary data.</text>
</comment>
<proteinExistence type="predicted"/>
<dbReference type="Proteomes" id="UP000034078">
    <property type="component" value="Unassembled WGS sequence"/>
</dbReference>
<dbReference type="EMBL" id="LCKO01000009">
    <property type="protein sequence ID" value="KKT99610.1"/>
    <property type="molecule type" value="Genomic_DNA"/>
</dbReference>
<evidence type="ECO:0000313" key="1">
    <source>
        <dbReference type="EMBL" id="KKT99610.1"/>
    </source>
</evidence>
<name>A0A837IHT4_9BACT</name>
<sequence length="67" mass="7470">MSLLFFRFRGVLKFTGFDTDADGAVDGLWFTVSLVQALFVFGVDEGVMAVLADFDLVGHKDILYFVE</sequence>
<reference evidence="1 2" key="1">
    <citation type="journal article" date="2015" name="Nature">
        <title>rRNA introns, odd ribosomes, and small enigmatic genomes across a large radiation of phyla.</title>
        <authorList>
            <person name="Brown C.T."/>
            <person name="Hug L.A."/>
            <person name="Thomas B.C."/>
            <person name="Sharon I."/>
            <person name="Castelle C.J."/>
            <person name="Singh A."/>
            <person name="Wilkins M.J."/>
            <person name="Williams K.H."/>
            <person name="Banfield J.F."/>
        </authorList>
    </citation>
    <scope>NUCLEOTIDE SEQUENCE [LARGE SCALE GENOMIC DNA]</scope>
</reference>
<dbReference type="AlphaFoldDB" id="A0A837IHT4"/>
<gene>
    <name evidence="1" type="ORF">UX01_C0009G0040</name>
</gene>
<organism evidence="1 2">
    <name type="scientific">Candidatus Collierbacteria bacterium GW2011_GWB2_45_17</name>
    <dbReference type="NCBI Taxonomy" id="1618388"/>
    <lineage>
        <taxon>Bacteria</taxon>
        <taxon>Candidatus Collieribacteriota</taxon>
    </lineage>
</organism>
<protein>
    <submittedName>
        <fullName evidence="1">Uncharacterized protein</fullName>
    </submittedName>
</protein>
<evidence type="ECO:0000313" key="2">
    <source>
        <dbReference type="Proteomes" id="UP000034078"/>
    </source>
</evidence>